<comment type="similarity">
    <text evidence="7">Belongs to the RecR family.</text>
</comment>
<dbReference type="GO" id="GO:0006310">
    <property type="term" value="P:DNA recombination"/>
    <property type="evidence" value="ECO:0007669"/>
    <property type="project" value="UniProtKB-UniRule"/>
</dbReference>
<gene>
    <name evidence="7" type="primary">recR</name>
    <name evidence="9" type="ORF">A3B86_01535</name>
</gene>
<dbReference type="Pfam" id="PF21175">
    <property type="entry name" value="RecR_C"/>
    <property type="match status" value="1"/>
</dbReference>
<evidence type="ECO:0000256" key="5">
    <source>
        <dbReference type="ARBA" id="ARBA00023172"/>
    </source>
</evidence>
<sequence length="212" mass="23340">MNQKFKATIKLLQKLPGVGPRQAARFVLALLEKDGSELNELGQAIINLKKDIRLCRECFNLSAAPEGRASPTEGGRENNLCHICSDPKRDQTKLVILEKVTDLDSIEKTGLYKGLYHVLGGAINPLDGATPETLRFRELEKRVANFSTNGGLELIIATNPTATGETTALYIRDLFKNKSGLIITRLGRGLASGSNLEYADEITLRNALEYRK</sequence>
<keyword evidence="6 7" id="KW-0234">DNA repair</keyword>
<evidence type="ECO:0000256" key="4">
    <source>
        <dbReference type="ARBA" id="ARBA00022833"/>
    </source>
</evidence>
<evidence type="ECO:0000256" key="7">
    <source>
        <dbReference type="HAMAP-Rule" id="MF_00017"/>
    </source>
</evidence>
<keyword evidence="5 7" id="KW-0233">DNA recombination</keyword>
<reference evidence="9 10" key="1">
    <citation type="journal article" date="2016" name="Nat. Commun.">
        <title>Thousands of microbial genomes shed light on interconnected biogeochemical processes in an aquifer system.</title>
        <authorList>
            <person name="Anantharaman K."/>
            <person name="Brown C.T."/>
            <person name="Hug L.A."/>
            <person name="Sharon I."/>
            <person name="Castelle C.J."/>
            <person name="Probst A.J."/>
            <person name="Thomas B.C."/>
            <person name="Singh A."/>
            <person name="Wilkins M.J."/>
            <person name="Karaoz U."/>
            <person name="Brodie E.L."/>
            <person name="Williams K.H."/>
            <person name="Hubbard S.S."/>
            <person name="Banfield J.F."/>
        </authorList>
    </citation>
    <scope>NUCLEOTIDE SEQUENCE [LARGE SCALE GENOMIC DNA]</scope>
</reference>
<dbReference type="PROSITE" id="PS50880">
    <property type="entry name" value="TOPRIM"/>
    <property type="match status" value="1"/>
</dbReference>
<evidence type="ECO:0000256" key="6">
    <source>
        <dbReference type="ARBA" id="ARBA00023204"/>
    </source>
</evidence>
<dbReference type="GO" id="GO:0003677">
    <property type="term" value="F:DNA binding"/>
    <property type="evidence" value="ECO:0007669"/>
    <property type="project" value="UniProtKB-UniRule"/>
</dbReference>
<dbReference type="InterPro" id="IPR023627">
    <property type="entry name" value="Rcmb_RecR"/>
</dbReference>
<comment type="caution">
    <text evidence="7">Lacks conserved residue(s) required for the propagation of feature annotation.</text>
</comment>
<keyword evidence="3 7" id="KW-0863">Zinc-finger</keyword>
<dbReference type="Pfam" id="PF13662">
    <property type="entry name" value="Toprim_4"/>
    <property type="match status" value="1"/>
</dbReference>
<dbReference type="PANTHER" id="PTHR30446">
    <property type="entry name" value="RECOMBINATION PROTEIN RECR"/>
    <property type="match status" value="1"/>
</dbReference>
<comment type="function">
    <text evidence="7">May play a role in DNA repair. It seems to be involved in an RecBC-independent recombinational process of DNA repair. It may act with RecF and RecO.</text>
</comment>
<dbReference type="CDD" id="cd01025">
    <property type="entry name" value="TOPRIM_recR"/>
    <property type="match status" value="1"/>
</dbReference>
<dbReference type="Gene3D" id="3.40.1360.10">
    <property type="match status" value="1"/>
</dbReference>
<dbReference type="SMART" id="SM00493">
    <property type="entry name" value="TOPRIM"/>
    <property type="match status" value="1"/>
</dbReference>
<evidence type="ECO:0000313" key="9">
    <source>
        <dbReference type="EMBL" id="OGN07412.1"/>
    </source>
</evidence>
<dbReference type="HAMAP" id="MF_00017">
    <property type="entry name" value="RecR"/>
    <property type="match status" value="1"/>
</dbReference>
<keyword evidence="4 7" id="KW-0862">Zinc</keyword>
<keyword evidence="2 7" id="KW-0227">DNA damage</keyword>
<dbReference type="InterPro" id="IPR000093">
    <property type="entry name" value="DNA_Rcmb_RecR"/>
</dbReference>
<proteinExistence type="inferred from homology"/>
<dbReference type="GO" id="GO:0006281">
    <property type="term" value="P:DNA repair"/>
    <property type="evidence" value="ECO:0007669"/>
    <property type="project" value="UniProtKB-UniRule"/>
</dbReference>
<keyword evidence="1 7" id="KW-0479">Metal-binding</keyword>
<dbReference type="SUPFAM" id="SSF111304">
    <property type="entry name" value="Recombination protein RecR"/>
    <property type="match status" value="1"/>
</dbReference>
<dbReference type="GO" id="GO:0008270">
    <property type="term" value="F:zinc ion binding"/>
    <property type="evidence" value="ECO:0007669"/>
    <property type="project" value="UniProtKB-KW"/>
</dbReference>
<accession>A0A1F8F2R6</accession>
<evidence type="ECO:0000256" key="3">
    <source>
        <dbReference type="ARBA" id="ARBA00022771"/>
    </source>
</evidence>
<dbReference type="Proteomes" id="UP000176834">
    <property type="component" value="Unassembled WGS sequence"/>
</dbReference>
<feature type="domain" description="Toprim" evidence="8">
    <location>
        <begin position="92"/>
        <end position="191"/>
    </location>
</feature>
<name>A0A1F8F2R6_9BACT</name>
<evidence type="ECO:0000259" key="8">
    <source>
        <dbReference type="PROSITE" id="PS50880"/>
    </source>
</evidence>
<comment type="caution">
    <text evidence="9">The sequence shown here is derived from an EMBL/GenBank/DDBJ whole genome shotgun (WGS) entry which is preliminary data.</text>
</comment>
<dbReference type="EMBL" id="MGJN01000007">
    <property type="protein sequence ID" value="OGN07412.1"/>
    <property type="molecule type" value="Genomic_DNA"/>
</dbReference>
<evidence type="ECO:0000256" key="1">
    <source>
        <dbReference type="ARBA" id="ARBA00022723"/>
    </source>
</evidence>
<dbReference type="Gene3D" id="1.10.8.420">
    <property type="entry name" value="RecR Domain 1"/>
    <property type="match status" value="1"/>
</dbReference>
<protein>
    <recommendedName>
        <fullName evidence="7">Recombination protein RecR</fullName>
    </recommendedName>
</protein>
<organism evidence="9 10">
    <name type="scientific">Candidatus Yanofskybacteria bacterium RIFCSPHIGHO2_02_FULL_38_22b</name>
    <dbReference type="NCBI Taxonomy" id="1802673"/>
    <lineage>
        <taxon>Bacteria</taxon>
        <taxon>Candidatus Yanofskyibacteriota</taxon>
    </lineage>
</organism>
<dbReference type="InterPro" id="IPR034137">
    <property type="entry name" value="TOPRIM_RecR"/>
</dbReference>
<dbReference type="Pfam" id="PF21176">
    <property type="entry name" value="RecR_HhH"/>
    <property type="match status" value="1"/>
</dbReference>
<dbReference type="NCBIfam" id="TIGR00615">
    <property type="entry name" value="recR"/>
    <property type="match status" value="1"/>
</dbReference>
<dbReference type="AlphaFoldDB" id="A0A1F8F2R6"/>
<dbReference type="PANTHER" id="PTHR30446:SF0">
    <property type="entry name" value="RECOMBINATION PROTEIN RECR"/>
    <property type="match status" value="1"/>
</dbReference>
<dbReference type="InterPro" id="IPR006171">
    <property type="entry name" value="TOPRIM_dom"/>
</dbReference>
<evidence type="ECO:0000313" key="10">
    <source>
        <dbReference type="Proteomes" id="UP000176834"/>
    </source>
</evidence>
<evidence type="ECO:0000256" key="2">
    <source>
        <dbReference type="ARBA" id="ARBA00022763"/>
    </source>
</evidence>